<accession>A0ABX6NFT5</accession>
<feature type="transmembrane region" description="Helical" evidence="1">
    <location>
        <begin position="37"/>
        <end position="56"/>
    </location>
</feature>
<name>A0ABX6NFT5_9BACT</name>
<keyword evidence="1" id="KW-0812">Transmembrane</keyword>
<dbReference type="RefSeq" id="WP_171267384.1">
    <property type="nucleotide sequence ID" value="NZ_CP039543.1"/>
</dbReference>
<dbReference type="EMBL" id="CP039543">
    <property type="protein sequence ID" value="QJT09448.1"/>
    <property type="molecule type" value="Genomic_DNA"/>
</dbReference>
<keyword evidence="1" id="KW-0472">Membrane</keyword>
<keyword evidence="3" id="KW-1185">Reference proteome</keyword>
<sequence>MTDWTDPSNYDPDDLPPWERAAMRRASLAGLITPRRIFWAVAIVGLVIYLAANWQYALVAAGITGDTTPDQTATAPDQATTGAAMDRLMAIAEMDGNPMRATYNPGRLKKTSTQPTRRSGCICFCRNTLVKWHTCLAMSVGTSSQRWATL</sequence>
<reference evidence="2 3" key="1">
    <citation type="submission" date="2019-04" db="EMBL/GenBank/DDBJ databases">
        <title>Isolation and culture of sulfate reducing bacteria from the cold seep of the South China Sea.</title>
        <authorList>
            <person name="Sun C."/>
            <person name="Liu R."/>
        </authorList>
    </citation>
    <scope>NUCLEOTIDE SEQUENCE [LARGE SCALE GENOMIC DNA]</scope>
    <source>
        <strain evidence="2 3">CS1</strain>
    </source>
</reference>
<proteinExistence type="predicted"/>
<evidence type="ECO:0000313" key="2">
    <source>
        <dbReference type="EMBL" id="QJT09448.1"/>
    </source>
</evidence>
<keyword evidence="1" id="KW-1133">Transmembrane helix</keyword>
<evidence type="ECO:0000256" key="1">
    <source>
        <dbReference type="SAM" id="Phobius"/>
    </source>
</evidence>
<gene>
    <name evidence="2" type="ORF">E8L03_11080</name>
</gene>
<dbReference type="Proteomes" id="UP000503251">
    <property type="component" value="Chromosome"/>
</dbReference>
<protein>
    <submittedName>
        <fullName evidence="2">Uncharacterized protein</fullName>
    </submittedName>
</protein>
<organism evidence="2 3">
    <name type="scientific">Oceanidesulfovibrio marinus</name>
    <dbReference type="NCBI Taxonomy" id="370038"/>
    <lineage>
        <taxon>Bacteria</taxon>
        <taxon>Pseudomonadati</taxon>
        <taxon>Thermodesulfobacteriota</taxon>
        <taxon>Desulfovibrionia</taxon>
        <taxon>Desulfovibrionales</taxon>
        <taxon>Desulfovibrionaceae</taxon>
        <taxon>Oceanidesulfovibrio</taxon>
    </lineage>
</organism>
<evidence type="ECO:0000313" key="3">
    <source>
        <dbReference type="Proteomes" id="UP000503251"/>
    </source>
</evidence>